<evidence type="ECO:0000313" key="2">
    <source>
        <dbReference type="Proteomes" id="UP000030716"/>
    </source>
</evidence>
<organism evidence="1 2">
    <name type="scientific">Escherichia phage vB_EcoM_VR20</name>
    <dbReference type="NCBI Taxonomy" id="1567027"/>
    <lineage>
        <taxon>Viruses</taxon>
        <taxon>Duplodnaviria</taxon>
        <taxon>Heunggongvirae</taxon>
        <taxon>Uroviricota</taxon>
        <taxon>Caudoviricetes</taxon>
        <taxon>Pantevenvirales</taxon>
        <taxon>Straboviridae</taxon>
        <taxon>Tevenvirinae</taxon>
        <taxon>Gaprivervirus</taxon>
        <taxon>Gaprivervirus vr20</taxon>
    </lineage>
</organism>
<dbReference type="OrthoDB" id="28231at10239"/>
<dbReference type="Proteomes" id="UP000030716">
    <property type="component" value="Segment"/>
</dbReference>
<accession>A0A0A7HFA3</accession>
<protein>
    <submittedName>
        <fullName evidence="1">Uncharacterized protein</fullName>
    </submittedName>
</protein>
<evidence type="ECO:0000313" key="1">
    <source>
        <dbReference type="EMBL" id="AIZ02125.1"/>
    </source>
</evidence>
<dbReference type="RefSeq" id="YP_009207246.1">
    <property type="nucleotide sequence ID" value="NC_028894.1"/>
</dbReference>
<name>A0A0A7HFA3_9CAUD</name>
<proteinExistence type="predicted"/>
<dbReference type="GeneID" id="26633745"/>
<reference evidence="1 2" key="1">
    <citation type="submission" date="2014-10" db="EMBL/GenBank/DDBJ databases">
        <title>VR bacteriophages - a small but diverse group of low-temperature viruses.</title>
        <authorList>
            <person name="Kaliniene L."/>
            <person name="Meskys R."/>
            <person name="Simoliunas E."/>
            <person name="Zajanckauskaite A."/>
            <person name="Truncaite L."/>
        </authorList>
    </citation>
    <scope>NUCLEOTIDE SEQUENCE [LARGE SCALE GENOMIC DNA]</scope>
</reference>
<dbReference type="EMBL" id="KP007360">
    <property type="protein sequence ID" value="AIZ02125.1"/>
    <property type="molecule type" value="Genomic_DNA"/>
</dbReference>
<sequence length="87" mass="10247">MMCPAIELPEGVAVIVSYKHTYANGIRRAHKISQGYYLQRTLNYFISMGYEFRIYPMCTKTKYTKIDAWEAWAEGMTLDEFLDYLND</sequence>
<keyword evidence="2" id="KW-1185">Reference proteome</keyword>
<gene>
    <name evidence="1" type="ORF">VR20_067</name>
</gene>
<dbReference type="KEGG" id="vg:26633745"/>